<dbReference type="SUPFAM" id="SSF47413">
    <property type="entry name" value="lambda repressor-like DNA-binding domains"/>
    <property type="match status" value="1"/>
</dbReference>
<keyword evidence="3" id="KW-1185">Reference proteome</keyword>
<dbReference type="Gene3D" id="1.10.260.40">
    <property type="entry name" value="lambda repressor-like DNA-binding domains"/>
    <property type="match status" value="1"/>
</dbReference>
<feature type="domain" description="HTH cro/C1-type" evidence="1">
    <location>
        <begin position="40"/>
        <end position="74"/>
    </location>
</feature>
<gene>
    <name evidence="2" type="ORF">SAMN05421875_10776</name>
</gene>
<accession>A0A1H3ZB95</accession>
<dbReference type="GO" id="GO:0003677">
    <property type="term" value="F:DNA binding"/>
    <property type="evidence" value="ECO:0007669"/>
    <property type="project" value="InterPro"/>
</dbReference>
<dbReference type="Pfam" id="PF01381">
    <property type="entry name" value="HTH_3"/>
    <property type="match status" value="1"/>
</dbReference>
<dbReference type="InterPro" id="IPR010982">
    <property type="entry name" value="Lambda_DNA-bd_dom_sf"/>
</dbReference>
<evidence type="ECO:0000313" key="3">
    <source>
        <dbReference type="Proteomes" id="UP000199002"/>
    </source>
</evidence>
<organism evidence="2 3">
    <name type="scientific">Acidovorax soli</name>
    <dbReference type="NCBI Taxonomy" id="592050"/>
    <lineage>
        <taxon>Bacteria</taxon>
        <taxon>Pseudomonadati</taxon>
        <taxon>Pseudomonadota</taxon>
        <taxon>Betaproteobacteria</taxon>
        <taxon>Burkholderiales</taxon>
        <taxon>Comamonadaceae</taxon>
        <taxon>Acidovorax</taxon>
    </lineage>
</organism>
<name>A0A1H3ZB95_9BURK</name>
<sequence>MDQKLEFAARLQAAMRAAGLEPRPAVLLQLFNGHYWGRSVTFQAVSRWLRGESIPAQDKLITLAEVLKIEPEVLRFGKAVRDSVQERRQRWEEGVGYLERETFDAFLQLPAPQRKLIREVILTFAKVHRGGDAPQNTSMDERPLV</sequence>
<dbReference type="EMBL" id="FNQJ01000007">
    <property type="protein sequence ID" value="SEA21049.1"/>
    <property type="molecule type" value="Genomic_DNA"/>
</dbReference>
<proteinExistence type="predicted"/>
<dbReference type="CDD" id="cd00093">
    <property type="entry name" value="HTH_XRE"/>
    <property type="match status" value="1"/>
</dbReference>
<dbReference type="STRING" id="592050.SAMN05421875_10776"/>
<dbReference type="AlphaFoldDB" id="A0A1H3ZB95"/>
<dbReference type="GeneID" id="34233032"/>
<reference evidence="3" key="1">
    <citation type="submission" date="2016-10" db="EMBL/GenBank/DDBJ databases">
        <authorList>
            <person name="Varghese N."/>
            <person name="Submissions S."/>
        </authorList>
    </citation>
    <scope>NUCLEOTIDE SEQUENCE [LARGE SCALE GENOMIC DNA]</scope>
    <source>
        <strain evidence="3">DSM 25157</strain>
    </source>
</reference>
<evidence type="ECO:0000313" key="2">
    <source>
        <dbReference type="EMBL" id="SEA21049.1"/>
    </source>
</evidence>
<dbReference type="PROSITE" id="PS50943">
    <property type="entry name" value="HTH_CROC1"/>
    <property type="match status" value="1"/>
</dbReference>
<dbReference type="Proteomes" id="UP000199002">
    <property type="component" value="Unassembled WGS sequence"/>
</dbReference>
<dbReference type="InterPro" id="IPR001387">
    <property type="entry name" value="Cro/C1-type_HTH"/>
</dbReference>
<evidence type="ECO:0000259" key="1">
    <source>
        <dbReference type="PROSITE" id="PS50943"/>
    </source>
</evidence>
<dbReference type="RefSeq" id="WP_092697747.1">
    <property type="nucleotide sequence ID" value="NZ_CAXIQW010000040.1"/>
</dbReference>
<protein>
    <submittedName>
        <fullName evidence="2">Helix-turn-helix</fullName>
    </submittedName>
</protein>